<evidence type="ECO:0000259" key="4">
    <source>
        <dbReference type="PROSITE" id="PS51688"/>
    </source>
</evidence>
<evidence type="ECO:0000313" key="6">
    <source>
        <dbReference type="Proteomes" id="UP000287896"/>
    </source>
</evidence>
<dbReference type="GO" id="GO:0098015">
    <property type="term" value="C:virus tail"/>
    <property type="evidence" value="ECO:0007669"/>
    <property type="project" value="UniProtKB-KW"/>
</dbReference>
<dbReference type="PROSITE" id="PS51688">
    <property type="entry name" value="ICA"/>
    <property type="match status" value="1"/>
</dbReference>
<evidence type="ECO:0000313" key="5">
    <source>
        <dbReference type="EMBL" id="AZU98919.1"/>
    </source>
</evidence>
<accession>A0A3T0IHL8</accession>
<keyword evidence="2" id="KW-1227">Viral tail protein</keyword>
<sequence length="890" mass="97491">MALSGSFGTDFSGNQYGGGYRLQVEWSATQNIANNTSTIMTRLYLISKGSSWTINSSASKYVEININGNISSSNIGGLASLGGNQKKEIFWHQVTVNHESDGTKGLNLYGRLDINVTLSGVYYGKVDCSQWITLDTIPRSSTLTTAPDITAGRDHTFSINRYSSEFDHKVRLYVNEVLISELNGQTTGGTFQFTDAQVYTMYQQLNKTLTKSCRINLQTFRYGTYIGENNYYGTCYNWGGGVITFNTFNFGDRLNFNVSGHPKMKHTIKFYFDGTLIKTLNNVSTGSNYTDWSVSEVNAMLAEIPNGMGGSGEAIVTSYWINGGSSIQVWNDIASGYWANAGSKARAPVFAGNYTYKDTNATTVAITANNQHVIQGKSTVQVEILTGNKATAQDYSTMVEYVATLNGVEKRIAHSATATMTFDFGTVSAGANSTLTVKAVDSRGLSTSISKTVTVLPYSLPTITTDVARRNNFETLTTIPCSGSMSSLNGKNAVSSVQLRYKETIGGTFTAWENFVFASTVPTYACTTLTKNLDNTKAWTLEIKVTDKLGTTTITRTVSTGAPIFFIDYEKATLGVGKFPENASNGIEIVGKLEADGIISKQGTVQIGSLTRANHGNGATEITYNELTTDLNILGRNWGNNTTHDINMRVSGRIYAKEIFAWNNGGIWFDSWGNIRGTDMANTSGNTWSIKDGDGRNRFLTYIGKGATGSTEISAYTSGIDLFHDGYKMLMIYQSGSNTNRILKFGDSGGMFKWQNSAQNNTNSNVYGRFETRSHNDGGWSELAGNLYNASSREYKENIKEFTGSAIDIINSATGKTYHYKEDESETLKIGLIAEEAPEIVVGRNKDTIDSYGMVTLSWIGIQEHDVKINYLTEQVLELKKEIEILKGEN</sequence>
<keyword evidence="2" id="KW-0946">Virion</keyword>
<dbReference type="EMBL" id="MK288021">
    <property type="protein sequence ID" value="AZU98919.1"/>
    <property type="molecule type" value="Genomic_DNA"/>
</dbReference>
<evidence type="ECO:0000256" key="2">
    <source>
        <dbReference type="ARBA" id="ARBA00022732"/>
    </source>
</evidence>
<dbReference type="InterPro" id="IPR030392">
    <property type="entry name" value="S74_ICA"/>
</dbReference>
<keyword evidence="6" id="KW-1185">Reference proteome</keyword>
<evidence type="ECO:0000256" key="1">
    <source>
        <dbReference type="ARBA" id="ARBA00004328"/>
    </source>
</evidence>
<proteinExistence type="predicted"/>
<organism evidence="5 6">
    <name type="scientific">Bacillus phage pW2</name>
    <dbReference type="NCBI Taxonomy" id="2500559"/>
    <lineage>
        <taxon>Viruses</taxon>
        <taxon>Duplodnaviria</taxon>
        <taxon>Heunggongvirae</taxon>
        <taxon>Uroviricota</taxon>
        <taxon>Caudoviricetes</taxon>
        <taxon>Joanripponvirinae</taxon>
        <taxon>Sophritavirus</taxon>
        <taxon>Sophritavirus pW2</taxon>
    </lineage>
</organism>
<dbReference type="Proteomes" id="UP000287896">
    <property type="component" value="Segment"/>
</dbReference>
<feature type="domain" description="Peptidase S74" evidence="4">
    <location>
        <begin position="791"/>
        <end position="890"/>
    </location>
</feature>
<dbReference type="Pfam" id="PF13884">
    <property type="entry name" value="Peptidase_S74"/>
    <property type="match status" value="1"/>
</dbReference>
<comment type="subcellular location">
    <subcellularLocation>
        <location evidence="1">Virion</location>
    </subcellularLocation>
</comment>
<gene>
    <name evidence="5" type="ORF">pW2_86</name>
</gene>
<protein>
    <submittedName>
        <fullName evidence="5">Minor tail protein</fullName>
    </submittedName>
</protein>
<evidence type="ECO:0000256" key="3">
    <source>
        <dbReference type="SAM" id="Coils"/>
    </source>
</evidence>
<keyword evidence="3" id="KW-0175">Coiled coil</keyword>
<reference evidence="5 6" key="1">
    <citation type="submission" date="2018-12" db="EMBL/GenBank/DDBJ databases">
        <title>Characterization of a novel siphovirus infacting Bacillus anthracis.</title>
        <authorList>
            <person name="Hu X."/>
            <person name="Wan X."/>
            <person name="Geng P."/>
            <person name="Yuan Z."/>
        </authorList>
    </citation>
    <scope>NUCLEOTIDE SEQUENCE [LARGE SCALE GENOMIC DNA]</scope>
</reference>
<name>A0A3T0IHL8_9CAUD</name>
<feature type="coiled-coil region" evidence="3">
    <location>
        <begin position="862"/>
        <end position="889"/>
    </location>
</feature>